<evidence type="ECO:0000256" key="4">
    <source>
        <dbReference type="ARBA" id="ARBA00022764"/>
    </source>
</evidence>
<evidence type="ECO:0000256" key="1">
    <source>
        <dbReference type="ARBA" id="ARBA00004418"/>
    </source>
</evidence>
<dbReference type="PIRSF" id="PIRSF000005">
    <property type="entry name" value="Cytochrome_c4"/>
    <property type="match status" value="1"/>
</dbReference>
<keyword evidence="3 7" id="KW-0479">Metal-binding</keyword>
<sequence>MKRIIRTATALAAVSAAAFAGVYGPEMWQGYRFTQNLDAHDAHYQASVGPWPQLQDTCALCHGANGQAANARYPALAGQQAAYLEAQLRAFAQGRRHSPTMEALAASLSDEQIKRLADYYAKQPPGPGEPDGNVKALEAQGKTVFAAKGCAACHGNEAAGGPLAPRIAGQGRFYLADQLHGFKQGSRRDPGQAMNAMAAGLSEADIDAVSAWLGGQAR</sequence>
<organism evidence="10 11">
    <name type="scientific">Pseudomonas ekonensis</name>
    <dbReference type="NCBI Taxonomy" id="2842353"/>
    <lineage>
        <taxon>Bacteria</taxon>
        <taxon>Pseudomonadati</taxon>
        <taxon>Pseudomonadota</taxon>
        <taxon>Gammaproteobacteria</taxon>
        <taxon>Pseudomonadales</taxon>
        <taxon>Pseudomonadaceae</taxon>
        <taxon>Pseudomonas</taxon>
    </lineage>
</organism>
<dbReference type="PANTHER" id="PTHR33751">
    <property type="entry name" value="CBB3-TYPE CYTOCHROME C OXIDASE SUBUNIT FIXP"/>
    <property type="match status" value="1"/>
</dbReference>
<keyword evidence="7" id="KW-0349">Heme</keyword>
<keyword evidence="8" id="KW-0732">Signal</keyword>
<evidence type="ECO:0000256" key="5">
    <source>
        <dbReference type="ARBA" id="ARBA00022982"/>
    </source>
</evidence>
<evidence type="ECO:0000256" key="8">
    <source>
        <dbReference type="SAM" id="SignalP"/>
    </source>
</evidence>
<dbReference type="EMBL" id="JAHSTS010000001">
    <property type="protein sequence ID" value="MBV4458528.1"/>
    <property type="molecule type" value="Genomic_DNA"/>
</dbReference>
<dbReference type="PROSITE" id="PS51007">
    <property type="entry name" value="CYTC"/>
    <property type="match status" value="2"/>
</dbReference>
<reference evidence="10 11" key="1">
    <citation type="submission" date="2021-06" db="EMBL/GenBank/DDBJ databases">
        <title>Updating the genus Pseudomonas: Description of 43 new species and partition of the Pseudomonas putida group.</title>
        <authorList>
            <person name="Girard L."/>
            <person name="Lood C."/>
            <person name="Vandamme P."/>
            <person name="Rokni-Zadeh H."/>
            <person name="Van Noort V."/>
            <person name="Hofte M."/>
            <person name="Lavigne R."/>
            <person name="De Mot R."/>
        </authorList>
    </citation>
    <scope>NUCLEOTIDE SEQUENCE [LARGE SCALE GENOMIC DNA]</scope>
    <source>
        <strain evidence="10 11">COR58</strain>
    </source>
</reference>
<dbReference type="Pfam" id="PF00034">
    <property type="entry name" value="Cytochrom_C"/>
    <property type="match status" value="1"/>
</dbReference>
<feature type="chain" id="PRO_5046585546" evidence="8">
    <location>
        <begin position="21"/>
        <end position="218"/>
    </location>
</feature>
<evidence type="ECO:0000256" key="6">
    <source>
        <dbReference type="ARBA" id="ARBA00023004"/>
    </source>
</evidence>
<keyword evidence="4" id="KW-0574">Periplasm</keyword>
<dbReference type="RefSeq" id="WP_217892128.1">
    <property type="nucleotide sequence ID" value="NZ_JAHSTS010000001.1"/>
</dbReference>
<dbReference type="Pfam" id="PF13442">
    <property type="entry name" value="Cytochrome_CBB3"/>
    <property type="match status" value="1"/>
</dbReference>
<evidence type="ECO:0000256" key="3">
    <source>
        <dbReference type="ARBA" id="ARBA00022723"/>
    </source>
</evidence>
<dbReference type="InterPro" id="IPR050597">
    <property type="entry name" value="Cytochrome_c_Oxidase_Subunit"/>
</dbReference>
<feature type="domain" description="Cytochrome c" evidence="9">
    <location>
        <begin position="136"/>
        <end position="217"/>
    </location>
</feature>
<proteinExistence type="predicted"/>
<evidence type="ECO:0000256" key="2">
    <source>
        <dbReference type="ARBA" id="ARBA00022448"/>
    </source>
</evidence>
<evidence type="ECO:0000313" key="11">
    <source>
        <dbReference type="Proteomes" id="UP000765224"/>
    </source>
</evidence>
<dbReference type="InterPro" id="IPR009056">
    <property type="entry name" value="Cyt_c-like_dom"/>
</dbReference>
<name>A0ABS6PDI7_9PSED</name>
<dbReference type="InterPro" id="IPR024167">
    <property type="entry name" value="Cytochrome_c4-like"/>
</dbReference>
<gene>
    <name evidence="10" type="ORF">KVG96_11245</name>
</gene>
<feature type="domain" description="Cytochrome c" evidence="9">
    <location>
        <begin position="10"/>
        <end position="124"/>
    </location>
</feature>
<keyword evidence="11" id="KW-1185">Reference proteome</keyword>
<accession>A0ABS6PDI7</accession>
<keyword evidence="6 7" id="KW-0408">Iron</keyword>
<dbReference type="PANTHER" id="PTHR33751:SF9">
    <property type="entry name" value="CYTOCHROME C4"/>
    <property type="match status" value="1"/>
</dbReference>
<feature type="signal peptide" evidence="8">
    <location>
        <begin position="1"/>
        <end position="20"/>
    </location>
</feature>
<dbReference type="Proteomes" id="UP000765224">
    <property type="component" value="Unassembled WGS sequence"/>
</dbReference>
<keyword evidence="2" id="KW-0813">Transport</keyword>
<comment type="caution">
    <text evidence="10">The sequence shown here is derived from an EMBL/GenBank/DDBJ whole genome shotgun (WGS) entry which is preliminary data.</text>
</comment>
<protein>
    <submittedName>
        <fullName evidence="10">Cytochrome c4</fullName>
    </submittedName>
</protein>
<evidence type="ECO:0000259" key="9">
    <source>
        <dbReference type="PROSITE" id="PS51007"/>
    </source>
</evidence>
<evidence type="ECO:0000256" key="7">
    <source>
        <dbReference type="PROSITE-ProRule" id="PRU00433"/>
    </source>
</evidence>
<evidence type="ECO:0000313" key="10">
    <source>
        <dbReference type="EMBL" id="MBV4458528.1"/>
    </source>
</evidence>
<keyword evidence="5" id="KW-0249">Electron transport</keyword>
<comment type="subcellular location">
    <subcellularLocation>
        <location evidence="1">Periplasm</location>
    </subcellularLocation>
</comment>